<accession>A0AAD1XEB6</accession>
<keyword evidence="2 5" id="KW-0479">Metal-binding</keyword>
<evidence type="ECO:0000256" key="4">
    <source>
        <dbReference type="ARBA" id="ARBA00022842"/>
    </source>
</evidence>
<comment type="caution">
    <text evidence="7">The sequence shown here is derived from an EMBL/GenBank/DDBJ whole genome shotgun (WGS) entry which is preliminary data.</text>
</comment>
<gene>
    <name evidence="7" type="ORF">ECRASSUSDP1_LOCUS10039</name>
</gene>
<keyword evidence="3" id="KW-0378">Hydrolase</keyword>
<dbReference type="GO" id="GO:0003906">
    <property type="term" value="F:DNA-(apurinic or apyrimidinic site) endonuclease activity"/>
    <property type="evidence" value="ECO:0007669"/>
    <property type="project" value="TreeGrafter"/>
</dbReference>
<dbReference type="Pfam" id="PF03372">
    <property type="entry name" value="Exo_endo_phos"/>
    <property type="match status" value="1"/>
</dbReference>
<dbReference type="InterPro" id="IPR004808">
    <property type="entry name" value="AP_endonuc_1"/>
</dbReference>
<dbReference type="EMBL" id="CAMPGE010009885">
    <property type="protein sequence ID" value="CAI2368743.1"/>
    <property type="molecule type" value="Genomic_DNA"/>
</dbReference>
<protein>
    <recommendedName>
        <fullName evidence="6">Endonuclease/exonuclease/phosphatase domain-containing protein</fullName>
    </recommendedName>
</protein>
<evidence type="ECO:0000256" key="2">
    <source>
        <dbReference type="ARBA" id="ARBA00022723"/>
    </source>
</evidence>
<dbReference type="SUPFAM" id="SSF56219">
    <property type="entry name" value="DNase I-like"/>
    <property type="match status" value="1"/>
</dbReference>
<comment type="cofactor">
    <cofactor evidence="5">
        <name>Mg(2+)</name>
        <dbReference type="ChEBI" id="CHEBI:18420"/>
    </cofactor>
    <cofactor evidence="5">
        <name>Mn(2+)</name>
        <dbReference type="ChEBI" id="CHEBI:29035"/>
    </cofactor>
    <text evidence="5">Probably binds two magnesium or manganese ions per subunit.</text>
</comment>
<reference evidence="7" key="1">
    <citation type="submission" date="2023-07" db="EMBL/GenBank/DDBJ databases">
        <authorList>
            <consortium name="AG Swart"/>
            <person name="Singh M."/>
            <person name="Singh A."/>
            <person name="Seah K."/>
            <person name="Emmerich C."/>
        </authorList>
    </citation>
    <scope>NUCLEOTIDE SEQUENCE</scope>
    <source>
        <strain evidence="7">DP1</strain>
    </source>
</reference>
<evidence type="ECO:0000313" key="7">
    <source>
        <dbReference type="EMBL" id="CAI2368743.1"/>
    </source>
</evidence>
<dbReference type="GO" id="GO:0008081">
    <property type="term" value="F:phosphoric diester hydrolase activity"/>
    <property type="evidence" value="ECO:0007669"/>
    <property type="project" value="TreeGrafter"/>
</dbReference>
<dbReference type="InterPro" id="IPR005135">
    <property type="entry name" value="Endo/exonuclease/phosphatase"/>
</dbReference>
<organism evidence="7 8">
    <name type="scientific">Euplotes crassus</name>
    <dbReference type="NCBI Taxonomy" id="5936"/>
    <lineage>
        <taxon>Eukaryota</taxon>
        <taxon>Sar</taxon>
        <taxon>Alveolata</taxon>
        <taxon>Ciliophora</taxon>
        <taxon>Intramacronucleata</taxon>
        <taxon>Spirotrichea</taxon>
        <taxon>Hypotrichia</taxon>
        <taxon>Euplotida</taxon>
        <taxon>Euplotidae</taxon>
        <taxon>Moneuplotes</taxon>
    </lineage>
</organism>
<evidence type="ECO:0000313" key="8">
    <source>
        <dbReference type="Proteomes" id="UP001295684"/>
    </source>
</evidence>
<evidence type="ECO:0000256" key="3">
    <source>
        <dbReference type="ARBA" id="ARBA00022801"/>
    </source>
</evidence>
<proteinExistence type="inferred from homology"/>
<dbReference type="Proteomes" id="UP001295684">
    <property type="component" value="Unassembled WGS sequence"/>
</dbReference>
<dbReference type="GO" id="GO:0005634">
    <property type="term" value="C:nucleus"/>
    <property type="evidence" value="ECO:0007669"/>
    <property type="project" value="TreeGrafter"/>
</dbReference>
<dbReference type="InterPro" id="IPR036691">
    <property type="entry name" value="Endo/exonu/phosph_ase_sf"/>
</dbReference>
<dbReference type="PANTHER" id="PTHR22748">
    <property type="entry name" value="AP ENDONUCLEASE"/>
    <property type="match status" value="1"/>
</dbReference>
<feature type="domain" description="Endonuclease/exonuclease/phosphatase" evidence="6">
    <location>
        <begin position="70"/>
        <end position="171"/>
    </location>
</feature>
<feature type="binding site" evidence="5">
    <location>
        <position position="100"/>
    </location>
    <ligand>
        <name>Mg(2+)</name>
        <dbReference type="ChEBI" id="CHEBI:18420"/>
        <label>1</label>
    </ligand>
</feature>
<dbReference type="GO" id="GO:0008311">
    <property type="term" value="F:double-stranded DNA 3'-5' DNA exonuclease activity"/>
    <property type="evidence" value="ECO:0007669"/>
    <property type="project" value="TreeGrafter"/>
</dbReference>
<evidence type="ECO:0000256" key="1">
    <source>
        <dbReference type="ARBA" id="ARBA00007092"/>
    </source>
</evidence>
<keyword evidence="4 5" id="KW-0460">Magnesium</keyword>
<keyword evidence="5" id="KW-0464">Manganese</keyword>
<name>A0AAD1XEB6_EUPCR</name>
<dbReference type="PANTHER" id="PTHR22748:SF6">
    <property type="entry name" value="DNA-(APURINIC OR APYRIMIDINIC SITE) ENDONUCLEASE"/>
    <property type="match status" value="1"/>
</dbReference>
<evidence type="ECO:0000259" key="6">
    <source>
        <dbReference type="Pfam" id="PF03372"/>
    </source>
</evidence>
<dbReference type="GO" id="GO:0006284">
    <property type="term" value="P:base-excision repair"/>
    <property type="evidence" value="ECO:0007669"/>
    <property type="project" value="TreeGrafter"/>
</dbReference>
<dbReference type="AlphaFoldDB" id="A0AAD1XEB6"/>
<comment type="similarity">
    <text evidence="1">Belongs to the DNA repair enzymes AP/ExoA family.</text>
</comment>
<evidence type="ECO:0000256" key="5">
    <source>
        <dbReference type="PIRSR" id="PIRSR604808-2"/>
    </source>
</evidence>
<feature type="binding site" evidence="5">
    <location>
        <position position="71"/>
    </location>
    <ligand>
        <name>Mg(2+)</name>
        <dbReference type="ChEBI" id="CHEBI:18420"/>
        <label>1</label>
    </ligand>
</feature>
<keyword evidence="8" id="KW-1185">Reference proteome</keyword>
<sequence>MHFREFTTSAKRLTKRPDVIEKTRIFTEMIQNSEDDYSLKSEIVRKTNKYLQLKNKMGEFTTPQLKIDAWNVNGIRAGIRKKTLQKYFEESDPDIVCFNETKICENKIKEFKLDPVISDKYISFYNCCKSPHAGYSGTAIFSKFYPKKVYYGLGTPENDAEGRILTCGNNPSISPCTLHRVCRLFRGISLHSKLNGRL</sequence>
<dbReference type="Gene3D" id="3.60.10.10">
    <property type="entry name" value="Endonuclease/exonuclease/phosphatase"/>
    <property type="match status" value="1"/>
</dbReference>
<dbReference type="GO" id="GO:0046872">
    <property type="term" value="F:metal ion binding"/>
    <property type="evidence" value="ECO:0007669"/>
    <property type="project" value="UniProtKB-KW"/>
</dbReference>